<keyword evidence="4" id="KW-1185">Reference proteome</keyword>
<reference evidence="4" key="2">
    <citation type="submission" date="2011-04" db="EMBL/GenBank/DDBJ databases">
        <title>The complete genome of chromosome of Treponema succinifaciens DSM 2489.</title>
        <authorList>
            <person name="Lucas S."/>
            <person name="Copeland A."/>
            <person name="Lapidus A."/>
            <person name="Bruce D."/>
            <person name="Goodwin L."/>
            <person name="Pitluck S."/>
            <person name="Peters L."/>
            <person name="Kyrpides N."/>
            <person name="Mavromatis K."/>
            <person name="Ivanova N."/>
            <person name="Ovchinnikova G."/>
            <person name="Teshima H."/>
            <person name="Detter J.C."/>
            <person name="Tapia R."/>
            <person name="Han C."/>
            <person name="Land M."/>
            <person name="Hauser L."/>
            <person name="Markowitz V."/>
            <person name="Cheng J.-F."/>
            <person name="Hugenholtz P."/>
            <person name="Woyke T."/>
            <person name="Wu D."/>
            <person name="Gronow S."/>
            <person name="Wellnitz S."/>
            <person name="Brambilla E."/>
            <person name="Klenk H.-P."/>
            <person name="Eisen J.A."/>
        </authorList>
    </citation>
    <scope>NUCLEOTIDE SEQUENCE [LARGE SCALE GENOMIC DNA]</scope>
    <source>
        <strain evidence="4">ATCC 33096 / DSM 2489 / 6091</strain>
    </source>
</reference>
<accession>F2NT50</accession>
<organism evidence="3 4">
    <name type="scientific">Treponema succinifaciens (strain ATCC 33096 / DSM 2489 / 6091)</name>
    <dbReference type="NCBI Taxonomy" id="869209"/>
    <lineage>
        <taxon>Bacteria</taxon>
        <taxon>Pseudomonadati</taxon>
        <taxon>Spirochaetota</taxon>
        <taxon>Spirochaetia</taxon>
        <taxon>Spirochaetales</taxon>
        <taxon>Treponemataceae</taxon>
        <taxon>Treponema</taxon>
    </lineage>
</organism>
<proteinExistence type="inferred from homology"/>
<evidence type="ECO:0000259" key="2">
    <source>
        <dbReference type="Pfam" id="PF00437"/>
    </source>
</evidence>
<evidence type="ECO:0000313" key="4">
    <source>
        <dbReference type="Proteomes" id="UP000006852"/>
    </source>
</evidence>
<dbReference type="InterPro" id="IPR027417">
    <property type="entry name" value="P-loop_NTPase"/>
</dbReference>
<dbReference type="RefSeq" id="WP_013701922.1">
    <property type="nucleotide sequence ID" value="NC_015385.1"/>
</dbReference>
<evidence type="ECO:0000313" key="3">
    <source>
        <dbReference type="EMBL" id="AEB14641.1"/>
    </source>
</evidence>
<dbReference type="HOGENOM" id="CLU_005379_3_0_12"/>
<dbReference type="PANTHER" id="PTHR30486">
    <property type="entry name" value="TWITCHING MOTILITY PROTEIN PILT"/>
    <property type="match status" value="1"/>
</dbReference>
<dbReference type="InterPro" id="IPR050921">
    <property type="entry name" value="T4SS_GSP_E_ATPase"/>
</dbReference>
<gene>
    <name evidence="3" type="ordered locus">Tresu_1750</name>
</gene>
<comment type="similarity">
    <text evidence="1">Belongs to the GSP E family.</text>
</comment>
<dbReference type="OrthoDB" id="9810761at2"/>
<protein>
    <submittedName>
        <fullName evidence="3">Sigma 54 interacting domain protein</fullName>
    </submittedName>
</protein>
<dbReference type="eggNOG" id="COG4962">
    <property type="taxonomic scope" value="Bacteria"/>
</dbReference>
<dbReference type="EMBL" id="CP002631">
    <property type="protein sequence ID" value="AEB14641.1"/>
    <property type="molecule type" value="Genomic_DNA"/>
</dbReference>
<evidence type="ECO:0000256" key="1">
    <source>
        <dbReference type="ARBA" id="ARBA00006611"/>
    </source>
</evidence>
<dbReference type="GeneID" id="302998895"/>
<dbReference type="PANTHER" id="PTHR30486:SF6">
    <property type="entry name" value="TYPE IV PILUS RETRACTATION ATPASE PILT"/>
    <property type="match status" value="1"/>
</dbReference>
<reference evidence="3 4" key="1">
    <citation type="journal article" date="2011" name="Stand. Genomic Sci.">
        <title>Complete genome sequence of Treponema succinifaciens type strain (6091).</title>
        <authorList>
            <person name="Han C."/>
            <person name="Gronow S."/>
            <person name="Teshima H."/>
            <person name="Lapidus A."/>
            <person name="Nolan M."/>
            <person name="Lucas S."/>
            <person name="Hammon N."/>
            <person name="Deshpande S."/>
            <person name="Cheng J.F."/>
            <person name="Zeytun A."/>
            <person name="Tapia R."/>
            <person name="Goodwin L."/>
            <person name="Pitluck S."/>
            <person name="Liolios K."/>
            <person name="Pagani I."/>
            <person name="Ivanova N."/>
            <person name="Mavromatis K."/>
            <person name="Mikhailova N."/>
            <person name="Huntemann M."/>
            <person name="Pati A."/>
            <person name="Chen A."/>
            <person name="Palaniappan K."/>
            <person name="Land M."/>
            <person name="Hauser L."/>
            <person name="Brambilla E.M."/>
            <person name="Rohde M."/>
            <person name="Goker M."/>
            <person name="Woyke T."/>
            <person name="Bristow J."/>
            <person name="Eisen J.A."/>
            <person name="Markowitz V."/>
            <person name="Hugenholtz P."/>
            <person name="Kyrpides N.C."/>
            <person name="Klenk H.P."/>
            <person name="Detter J.C."/>
        </authorList>
    </citation>
    <scope>NUCLEOTIDE SEQUENCE [LARGE SCALE GENOMIC DNA]</scope>
    <source>
        <strain evidence="4">ATCC 33096 / DSM 2489 / 6091</strain>
    </source>
</reference>
<feature type="domain" description="Bacterial type II secretion system protein E" evidence="2">
    <location>
        <begin position="129"/>
        <end position="289"/>
    </location>
</feature>
<dbReference type="InterPro" id="IPR001482">
    <property type="entry name" value="T2SS/T4SS_dom"/>
</dbReference>
<dbReference type="AlphaFoldDB" id="F2NT50"/>
<dbReference type="STRING" id="869209.Tresu_1750"/>
<dbReference type="Gene3D" id="3.40.50.300">
    <property type="entry name" value="P-loop containing nucleotide triphosphate hydrolases"/>
    <property type="match status" value="1"/>
</dbReference>
<dbReference type="Proteomes" id="UP000006852">
    <property type="component" value="Chromosome"/>
</dbReference>
<dbReference type="InterPro" id="IPR025662">
    <property type="entry name" value="Sigma_54_int_dom_ATP-bd_1"/>
</dbReference>
<dbReference type="GO" id="GO:0016887">
    <property type="term" value="F:ATP hydrolysis activity"/>
    <property type="evidence" value="ECO:0007669"/>
    <property type="project" value="InterPro"/>
</dbReference>
<dbReference type="Gene3D" id="3.30.450.90">
    <property type="match status" value="1"/>
</dbReference>
<dbReference type="SUPFAM" id="SSF52540">
    <property type="entry name" value="P-loop containing nucleoside triphosphate hydrolases"/>
    <property type="match status" value="1"/>
</dbReference>
<dbReference type="KEGG" id="tsu:Tresu_1750"/>
<sequence>MTGMDGFGQQVKIDKWIKNLEDDMRLIVPFIEDRNVTDIAIGINGELIVKGFGMGKKFTGIFFDDQTTTRIIYATAAVLGVTIDPHNPIVEGVLPKWKVRIEGILPPRAARNPMYFIRRPPAKIFSIESYLDAGRITKERYDLLIEHIRKRSNIVIGGETGSGKTTLLNAIIDKMREFTPDDRFYIVEDASEIQCRARDYVPIWAEGKDCLKAVGIGMRCDIERIIFGELRYGDVTNEVLKAWNSGHTGGCTTVHANCALSMLSRIRDLLREVLPGELPDVAQSVQLLVHMRPTRNGPVVSEVVETKQMGSSSFMEDLESNNLIS</sequence>
<name>F2NT50_TRES6</name>
<dbReference type="Pfam" id="PF00437">
    <property type="entry name" value="T2SSE"/>
    <property type="match status" value="1"/>
</dbReference>
<dbReference type="PROSITE" id="PS00675">
    <property type="entry name" value="SIGMA54_INTERACT_1"/>
    <property type="match status" value="1"/>
</dbReference>